<dbReference type="AlphaFoldDB" id="A0A540LXG0"/>
<evidence type="ECO:0000259" key="1">
    <source>
        <dbReference type="SMART" id="SM00791"/>
    </source>
</evidence>
<dbReference type="InterPro" id="IPR008998">
    <property type="entry name" value="Agglutinin"/>
</dbReference>
<dbReference type="PANTHER" id="PTHR39244">
    <property type="entry name" value="NATTERIN-4"/>
    <property type="match status" value="1"/>
</dbReference>
<name>A0A540LXG0_MALBA</name>
<dbReference type="SMART" id="SM00791">
    <property type="entry name" value="Agglutinin"/>
    <property type="match status" value="2"/>
</dbReference>
<evidence type="ECO:0000313" key="3">
    <source>
        <dbReference type="Proteomes" id="UP000315295"/>
    </source>
</evidence>
<dbReference type="SUPFAM" id="SSF50382">
    <property type="entry name" value="Agglutinin"/>
    <property type="match status" value="2"/>
</dbReference>
<proteinExistence type="predicted"/>
<organism evidence="2 3">
    <name type="scientific">Malus baccata</name>
    <name type="common">Siberian crab apple</name>
    <name type="synonym">Pyrus baccata</name>
    <dbReference type="NCBI Taxonomy" id="106549"/>
    <lineage>
        <taxon>Eukaryota</taxon>
        <taxon>Viridiplantae</taxon>
        <taxon>Streptophyta</taxon>
        <taxon>Embryophyta</taxon>
        <taxon>Tracheophyta</taxon>
        <taxon>Spermatophyta</taxon>
        <taxon>Magnoliopsida</taxon>
        <taxon>eudicotyledons</taxon>
        <taxon>Gunneridae</taxon>
        <taxon>Pentapetalae</taxon>
        <taxon>rosids</taxon>
        <taxon>fabids</taxon>
        <taxon>Rosales</taxon>
        <taxon>Rosaceae</taxon>
        <taxon>Amygdaloideae</taxon>
        <taxon>Maleae</taxon>
        <taxon>Malus</taxon>
    </lineage>
</organism>
<reference evidence="2 3" key="1">
    <citation type="journal article" date="2019" name="G3 (Bethesda)">
        <title>Sequencing of a Wild Apple (Malus baccata) Genome Unravels the Differences Between Cultivated and Wild Apple Species Regarding Disease Resistance and Cold Tolerance.</title>
        <authorList>
            <person name="Chen X."/>
        </authorList>
    </citation>
    <scope>NUCLEOTIDE SEQUENCE [LARGE SCALE GENOMIC DNA]</scope>
    <source>
        <strain evidence="3">cv. Shandingzi</strain>
        <tissue evidence="2">Leaves</tissue>
    </source>
</reference>
<dbReference type="Proteomes" id="UP000315295">
    <property type="component" value="Unassembled WGS sequence"/>
</dbReference>
<evidence type="ECO:0000313" key="2">
    <source>
        <dbReference type="EMBL" id="TQD90952.1"/>
    </source>
</evidence>
<dbReference type="SUPFAM" id="SSF56973">
    <property type="entry name" value="Aerolisin/ETX pore-forming domain"/>
    <property type="match status" value="1"/>
</dbReference>
<keyword evidence="3" id="KW-1185">Reference proteome</keyword>
<sequence length="331" mass="38082">MAPDLPRYVVLQSRYNAKYLSYVKEDEQIHGFLKFFGEEVVSTYAKFHVEMAKSSGATKGLVHIRCCYNNKYWVRRLQTHNWIVVGADEPLEDESKSSCTLFEPVYVDEHDPAQGVRFRHFHKWGVNIDLCDACLIVNWDSLLVLPKYIALKSNNGRYLSAQWIERHPYLQFKSDDIGNPTVGNELHDNENNKDMLFWPVKLDEGGERGEYNCLNAAVPTITQDARLELEEVVVSRSFYNVNFNVLDARVYNQRVVTMATGDAINRAKEQNTVDMKLSYKEIRSSTWNTSVSFKSGIKTTMETGVPLIAHGQIEVSAKLRWRLCAWSLCHQ</sequence>
<dbReference type="Gene3D" id="2.170.15.10">
    <property type="entry name" value="Proaerolysin, chain A, domain 3"/>
    <property type="match status" value="1"/>
</dbReference>
<gene>
    <name evidence="2" type="ORF">C1H46_023473</name>
</gene>
<feature type="domain" description="Agglutinin" evidence="1">
    <location>
        <begin position="143"/>
        <end position="231"/>
    </location>
</feature>
<dbReference type="Gene3D" id="2.80.10.50">
    <property type="match status" value="2"/>
</dbReference>
<feature type="domain" description="Agglutinin" evidence="1">
    <location>
        <begin position="3"/>
        <end position="139"/>
    </location>
</feature>
<dbReference type="InterPro" id="IPR036242">
    <property type="entry name" value="Agglutinin_dom_sf"/>
</dbReference>
<dbReference type="Pfam" id="PF07468">
    <property type="entry name" value="Agglutinin"/>
    <property type="match status" value="1"/>
</dbReference>
<dbReference type="EMBL" id="VIEB01000437">
    <property type="protein sequence ID" value="TQD90952.1"/>
    <property type="molecule type" value="Genomic_DNA"/>
</dbReference>
<comment type="caution">
    <text evidence="2">The sequence shown here is derived from an EMBL/GenBank/DDBJ whole genome shotgun (WGS) entry which is preliminary data.</text>
</comment>
<dbReference type="InterPro" id="IPR053237">
    <property type="entry name" value="Natterin_C"/>
</dbReference>
<protein>
    <recommendedName>
        <fullName evidence="1">Agglutinin domain-containing protein</fullName>
    </recommendedName>
</protein>
<accession>A0A540LXG0</accession>
<dbReference type="PANTHER" id="PTHR39244:SF5">
    <property type="entry name" value="NATTERIN-3-LIKE"/>
    <property type="match status" value="1"/>
</dbReference>